<organism evidence="1 2">
    <name type="scientific">Aspergillus vadensis (strain CBS 113365 / IMI 142717 / IBT 24658)</name>
    <dbReference type="NCBI Taxonomy" id="1448311"/>
    <lineage>
        <taxon>Eukaryota</taxon>
        <taxon>Fungi</taxon>
        <taxon>Dikarya</taxon>
        <taxon>Ascomycota</taxon>
        <taxon>Pezizomycotina</taxon>
        <taxon>Eurotiomycetes</taxon>
        <taxon>Eurotiomycetidae</taxon>
        <taxon>Eurotiales</taxon>
        <taxon>Aspergillaceae</taxon>
        <taxon>Aspergillus</taxon>
        <taxon>Aspergillus subgen. Circumdati</taxon>
    </lineage>
</organism>
<evidence type="ECO:0000313" key="1">
    <source>
        <dbReference type="EMBL" id="PYH66281.1"/>
    </source>
</evidence>
<dbReference type="AlphaFoldDB" id="A0A319B396"/>
<dbReference type="EMBL" id="KZ821634">
    <property type="protein sequence ID" value="PYH66281.1"/>
    <property type="molecule type" value="Genomic_DNA"/>
</dbReference>
<gene>
    <name evidence="1" type="ORF">BO88DRAFT_114764</name>
</gene>
<name>A0A319B396_ASPVC</name>
<accession>A0A319B396</accession>
<evidence type="ECO:0000313" key="2">
    <source>
        <dbReference type="Proteomes" id="UP000248405"/>
    </source>
</evidence>
<dbReference type="RefSeq" id="XP_025560075.1">
    <property type="nucleotide sequence ID" value="XM_025701294.1"/>
</dbReference>
<reference evidence="1" key="1">
    <citation type="submission" date="2016-12" db="EMBL/GenBank/DDBJ databases">
        <title>The genomes of Aspergillus section Nigri reveals drivers in fungal speciation.</title>
        <authorList>
            <consortium name="DOE Joint Genome Institute"/>
            <person name="Vesth T.C."/>
            <person name="Nybo J."/>
            <person name="Theobald S."/>
            <person name="Brandl J."/>
            <person name="Frisvad J.C."/>
            <person name="Nielsen K.F."/>
            <person name="Lyhne E.K."/>
            <person name="Kogle M.E."/>
            <person name="Kuo A."/>
            <person name="Riley R."/>
            <person name="Clum A."/>
            <person name="Nolan M."/>
            <person name="Lipzen A."/>
            <person name="Salamov A."/>
            <person name="Henrissat B."/>
            <person name="Wiebenga A."/>
            <person name="De Vries R.P."/>
            <person name="Grigoriev I.V."/>
            <person name="Mortensen U.H."/>
            <person name="Andersen M.R."/>
            <person name="Baker S.E."/>
        </authorList>
    </citation>
    <scope>NUCLEOTIDE SEQUENCE [LARGE SCALE GENOMIC DNA]</scope>
    <source>
        <strain evidence="1">CBS 113365</strain>
    </source>
</reference>
<dbReference type="Proteomes" id="UP000248405">
    <property type="component" value="Unassembled WGS sequence"/>
</dbReference>
<proteinExistence type="predicted"/>
<keyword evidence="2" id="KW-1185">Reference proteome</keyword>
<protein>
    <submittedName>
        <fullName evidence="1">Uncharacterized protein</fullName>
    </submittedName>
</protein>
<sequence>MEPYAGLVASCCFPPFPFAYVYYPGRRPVAYSLGLGFSAHLLTPAPEGLPCLLFLNSSGGITCSHLSTRAFGDLLWGCKFSSPLQRLMVVNYRRT</sequence>
<dbReference type="GeneID" id="37205886"/>